<dbReference type="AlphaFoldDB" id="A0A6P1MEX4"/>
<protein>
    <submittedName>
        <fullName evidence="8">DUF2156 domain-containing protein</fullName>
    </submittedName>
</protein>
<evidence type="ECO:0000313" key="8">
    <source>
        <dbReference type="EMBL" id="QHI71683.1"/>
    </source>
</evidence>
<keyword evidence="4 6" id="KW-1133">Transmembrane helix</keyword>
<proteinExistence type="predicted"/>
<dbReference type="RefSeq" id="WP_162361457.1">
    <property type="nucleotide sequence ID" value="NZ_CP047591.1"/>
</dbReference>
<evidence type="ECO:0000313" key="9">
    <source>
        <dbReference type="Proteomes" id="UP000463883"/>
    </source>
</evidence>
<feature type="transmembrane region" description="Helical" evidence="6">
    <location>
        <begin position="191"/>
        <end position="212"/>
    </location>
</feature>
<dbReference type="Proteomes" id="UP000463883">
    <property type="component" value="Chromosome"/>
</dbReference>
<keyword evidence="3 6" id="KW-0812">Transmembrane</keyword>
<dbReference type="GO" id="GO:0055091">
    <property type="term" value="P:phospholipid homeostasis"/>
    <property type="evidence" value="ECO:0007669"/>
    <property type="project" value="TreeGrafter"/>
</dbReference>
<dbReference type="Pfam" id="PF09924">
    <property type="entry name" value="LPG_synthase_C"/>
    <property type="match status" value="1"/>
</dbReference>
<dbReference type="GO" id="GO:0016755">
    <property type="term" value="F:aminoacyltransferase activity"/>
    <property type="evidence" value="ECO:0007669"/>
    <property type="project" value="TreeGrafter"/>
</dbReference>
<dbReference type="GO" id="GO:0005886">
    <property type="term" value="C:plasma membrane"/>
    <property type="evidence" value="ECO:0007669"/>
    <property type="project" value="UniProtKB-SubCell"/>
</dbReference>
<evidence type="ECO:0000256" key="1">
    <source>
        <dbReference type="ARBA" id="ARBA00004651"/>
    </source>
</evidence>
<dbReference type="PANTHER" id="PTHR34697">
    <property type="entry name" value="PHOSPHATIDYLGLYCEROL LYSYLTRANSFERASE"/>
    <property type="match status" value="1"/>
</dbReference>
<sequence>MKKSLTKFISLVNKITVICLLVLSIVYIISPLFIFHYSKNMNLVHYFEIHHAIRRFLGVIILLLSWKLYKRVNAAWSIVMIALSLSIFQFLIIHHERIWNPLFLLELLCYFLLLLSKNYYCRKADKYSLKKGFSIFAVYVSCVFFNAVIAVFKEKTMASFFLCVKETVNIMFDLNNITPVIYSQNSLYHGFIFWFSWICILAGLIFVLTPYIHTKTQLQGEMPKVRQLVKKYGQNCSSYLALEEDKNHFFGRSVEGVIAYGIVKDTMVVLGDPICAPEDFIPFLTEIKDFCNENAYSLIFLNTTSMFLKQYAKLGLGCVKCGEEPRFYLPEYSIAGGKASKVRLNINHATKAGIVIKEYDPHAKRNLALEKEITEVSHEWFSMKKSGELVFTMGKIGFDNPMDRRYFYAINQQNKVEGFIVFVPFAGMNGYMTDVTRHRVNATRGVMEKIFYEAMMSFKEEGIQWASMAEAPLARLENEPEVAAKLLNTIYEKMNSVYGFKSLYQMKLKYNPTTWEPNYYVYYPGIFTPAMAFAIIRIQNPLGIVDYVKAFLQNSKKKQEPIDID</sequence>
<evidence type="ECO:0000256" key="2">
    <source>
        <dbReference type="ARBA" id="ARBA00022475"/>
    </source>
</evidence>
<feature type="transmembrane region" description="Helical" evidence="6">
    <location>
        <begin position="132"/>
        <end position="152"/>
    </location>
</feature>
<dbReference type="KEGG" id="amic:Ami3637_04170"/>
<feature type="domain" description="Phosphatidylglycerol lysyltransferase C-terminal" evidence="7">
    <location>
        <begin position="226"/>
        <end position="522"/>
    </location>
</feature>
<evidence type="ECO:0000256" key="3">
    <source>
        <dbReference type="ARBA" id="ARBA00022692"/>
    </source>
</evidence>
<dbReference type="EMBL" id="CP047591">
    <property type="protein sequence ID" value="QHI71683.1"/>
    <property type="molecule type" value="Genomic_DNA"/>
</dbReference>
<dbReference type="InterPro" id="IPR051211">
    <property type="entry name" value="PG_lysyltransferase"/>
</dbReference>
<evidence type="ECO:0000259" key="7">
    <source>
        <dbReference type="Pfam" id="PF09924"/>
    </source>
</evidence>
<gene>
    <name evidence="8" type="ORF">Ami3637_04170</name>
</gene>
<evidence type="ECO:0000256" key="5">
    <source>
        <dbReference type="ARBA" id="ARBA00023136"/>
    </source>
</evidence>
<accession>A0A6P1MEX4</accession>
<feature type="transmembrane region" description="Helical" evidence="6">
    <location>
        <begin position="98"/>
        <end position="120"/>
    </location>
</feature>
<dbReference type="PANTHER" id="PTHR34697:SF2">
    <property type="entry name" value="PHOSPHATIDYLGLYCEROL LYSYLTRANSFERASE"/>
    <property type="match status" value="1"/>
</dbReference>
<dbReference type="InterPro" id="IPR024320">
    <property type="entry name" value="LPG_synthase_C"/>
</dbReference>
<keyword evidence="5 6" id="KW-0472">Membrane</keyword>
<reference evidence="8 9" key="1">
    <citation type="submission" date="2020-01" db="EMBL/GenBank/DDBJ databases">
        <title>Genomic analysis of Aminipila sp. CBA3637.</title>
        <authorList>
            <person name="Kim Y.B."/>
            <person name="Roh S.W."/>
        </authorList>
    </citation>
    <scope>NUCLEOTIDE SEQUENCE [LARGE SCALE GENOMIC DNA]</scope>
    <source>
        <strain evidence="8 9">CBA3637</strain>
    </source>
</reference>
<feature type="transmembrane region" description="Helical" evidence="6">
    <location>
        <begin position="12"/>
        <end position="37"/>
    </location>
</feature>
<feature type="transmembrane region" description="Helical" evidence="6">
    <location>
        <begin position="73"/>
        <end position="92"/>
    </location>
</feature>
<organism evidence="8 9">
    <name type="scientific">Aminipila terrae</name>
    <dbReference type="NCBI Taxonomy" id="2697030"/>
    <lineage>
        <taxon>Bacteria</taxon>
        <taxon>Bacillati</taxon>
        <taxon>Bacillota</taxon>
        <taxon>Clostridia</taxon>
        <taxon>Peptostreptococcales</taxon>
        <taxon>Anaerovoracaceae</taxon>
        <taxon>Aminipila</taxon>
    </lineage>
</organism>
<name>A0A6P1MEX4_9FIRM</name>
<evidence type="ECO:0000256" key="4">
    <source>
        <dbReference type="ARBA" id="ARBA00022989"/>
    </source>
</evidence>
<keyword evidence="2" id="KW-1003">Cell membrane</keyword>
<comment type="subcellular location">
    <subcellularLocation>
        <location evidence="1">Cell membrane</location>
        <topology evidence="1">Multi-pass membrane protein</topology>
    </subcellularLocation>
</comment>
<evidence type="ECO:0000256" key="6">
    <source>
        <dbReference type="SAM" id="Phobius"/>
    </source>
</evidence>
<keyword evidence="9" id="KW-1185">Reference proteome</keyword>